<sequence length="128" mass="13210">MSGESPAEIGETAAGEVVRFEVVEHGPGAVVVHVRGEIDTMTAPVLRNELDEHLPSVPLVVLDLSAVTFLGSAGLAVLVAAKDDAEQRGHLLRLVCGSRIVTRALEATGLLALFDVAAGVPEALRPAG</sequence>
<gene>
    <name evidence="5" type="ORF">HF519_28650</name>
</gene>
<dbReference type="Gene3D" id="3.30.750.24">
    <property type="entry name" value="STAS domain"/>
    <property type="match status" value="1"/>
</dbReference>
<organism evidence="5 6">
    <name type="scientific">Pseudonocardia bannensis</name>
    <dbReference type="NCBI Taxonomy" id="630973"/>
    <lineage>
        <taxon>Bacteria</taxon>
        <taxon>Bacillati</taxon>
        <taxon>Actinomycetota</taxon>
        <taxon>Actinomycetes</taxon>
        <taxon>Pseudonocardiales</taxon>
        <taxon>Pseudonocardiaceae</taxon>
        <taxon>Pseudonocardia</taxon>
    </lineage>
</organism>
<comment type="similarity">
    <text evidence="1 2">Belongs to the anti-sigma-factor antagonist family.</text>
</comment>
<comment type="caution">
    <text evidence="5">The sequence shown here is derived from an EMBL/GenBank/DDBJ whole genome shotgun (WGS) entry which is preliminary data.</text>
</comment>
<evidence type="ECO:0000256" key="3">
    <source>
        <dbReference type="SAM" id="Phobius"/>
    </source>
</evidence>
<dbReference type="PANTHER" id="PTHR33495">
    <property type="entry name" value="ANTI-SIGMA FACTOR ANTAGONIST TM_1081-RELATED-RELATED"/>
    <property type="match status" value="1"/>
</dbReference>
<evidence type="ECO:0000256" key="2">
    <source>
        <dbReference type="RuleBase" id="RU003749"/>
    </source>
</evidence>
<evidence type="ECO:0000313" key="5">
    <source>
        <dbReference type="EMBL" id="NMH95445.1"/>
    </source>
</evidence>
<accession>A0A848DSE6</accession>
<dbReference type="PANTHER" id="PTHR33495:SF2">
    <property type="entry name" value="ANTI-SIGMA FACTOR ANTAGONIST TM_1081-RELATED"/>
    <property type="match status" value="1"/>
</dbReference>
<evidence type="ECO:0000256" key="1">
    <source>
        <dbReference type="ARBA" id="ARBA00009013"/>
    </source>
</evidence>
<dbReference type="Pfam" id="PF01740">
    <property type="entry name" value="STAS"/>
    <property type="match status" value="1"/>
</dbReference>
<reference evidence="5 6" key="1">
    <citation type="submission" date="2020-04" db="EMBL/GenBank/DDBJ databases">
        <authorList>
            <person name="Klaysubun C."/>
            <person name="Duangmal K."/>
            <person name="Lipun K."/>
        </authorList>
    </citation>
    <scope>NUCLEOTIDE SEQUENCE [LARGE SCALE GENOMIC DNA]</scope>
    <source>
        <strain evidence="5 6">DSM 45300</strain>
    </source>
</reference>
<dbReference type="InterPro" id="IPR003658">
    <property type="entry name" value="Anti-sigma_ant"/>
</dbReference>
<dbReference type="InterPro" id="IPR002645">
    <property type="entry name" value="STAS_dom"/>
</dbReference>
<evidence type="ECO:0000313" key="6">
    <source>
        <dbReference type="Proteomes" id="UP000586918"/>
    </source>
</evidence>
<keyword evidence="3" id="KW-1133">Transmembrane helix</keyword>
<name>A0A848DSE6_9PSEU</name>
<proteinExistence type="inferred from homology"/>
<dbReference type="Proteomes" id="UP000586918">
    <property type="component" value="Unassembled WGS sequence"/>
</dbReference>
<dbReference type="NCBIfam" id="TIGR00377">
    <property type="entry name" value="ant_ant_sig"/>
    <property type="match status" value="1"/>
</dbReference>
<dbReference type="CDD" id="cd07043">
    <property type="entry name" value="STAS_anti-anti-sigma_factors"/>
    <property type="match status" value="1"/>
</dbReference>
<keyword evidence="3" id="KW-0472">Membrane</keyword>
<protein>
    <recommendedName>
        <fullName evidence="2">Anti-sigma factor antagonist</fullName>
    </recommendedName>
</protein>
<dbReference type="PROSITE" id="PS50801">
    <property type="entry name" value="STAS"/>
    <property type="match status" value="1"/>
</dbReference>
<keyword evidence="6" id="KW-1185">Reference proteome</keyword>
<dbReference type="EMBL" id="JAAXKZ010000190">
    <property type="protein sequence ID" value="NMH95445.1"/>
    <property type="molecule type" value="Genomic_DNA"/>
</dbReference>
<keyword evidence="3" id="KW-0812">Transmembrane</keyword>
<feature type="transmembrane region" description="Helical" evidence="3">
    <location>
        <begin position="59"/>
        <end position="81"/>
    </location>
</feature>
<dbReference type="GO" id="GO:0043856">
    <property type="term" value="F:anti-sigma factor antagonist activity"/>
    <property type="evidence" value="ECO:0007669"/>
    <property type="project" value="InterPro"/>
</dbReference>
<dbReference type="RefSeq" id="WP_169416101.1">
    <property type="nucleotide sequence ID" value="NZ_JAAXKZ010000190.1"/>
</dbReference>
<dbReference type="AlphaFoldDB" id="A0A848DSE6"/>
<evidence type="ECO:0000259" key="4">
    <source>
        <dbReference type="PROSITE" id="PS50801"/>
    </source>
</evidence>
<feature type="domain" description="STAS" evidence="4">
    <location>
        <begin position="19"/>
        <end position="127"/>
    </location>
</feature>
<dbReference type="SUPFAM" id="SSF52091">
    <property type="entry name" value="SpoIIaa-like"/>
    <property type="match status" value="1"/>
</dbReference>
<dbReference type="InterPro" id="IPR036513">
    <property type="entry name" value="STAS_dom_sf"/>
</dbReference>